<keyword evidence="1" id="KW-0812">Transmembrane</keyword>
<evidence type="ECO:0000256" key="1">
    <source>
        <dbReference type="SAM" id="Phobius"/>
    </source>
</evidence>
<dbReference type="EMBL" id="JASSZA010000007">
    <property type="protein sequence ID" value="KAK2105285.1"/>
    <property type="molecule type" value="Genomic_DNA"/>
</dbReference>
<sequence>MVKAQMTAVSRKRKVARFLSSLLAIPTDLINCLQTQLGTHAIEELNLPSLYALVVGHLIGAFPVFPASLQLVALD</sequence>
<keyword evidence="1" id="KW-1133">Transmembrane helix</keyword>
<comment type="caution">
    <text evidence="2">The sequence shown here is derived from an EMBL/GenBank/DDBJ whole genome shotgun (WGS) entry which is preliminary data.</text>
</comment>
<protein>
    <submittedName>
        <fullName evidence="2">Uncharacterized protein</fullName>
    </submittedName>
</protein>
<keyword evidence="1" id="KW-0472">Membrane</keyword>
<reference evidence="2 3" key="1">
    <citation type="submission" date="2023-05" db="EMBL/GenBank/DDBJ databases">
        <title>B98-5 Cell Line De Novo Hybrid Assembly: An Optical Mapping Approach.</title>
        <authorList>
            <person name="Kananen K."/>
            <person name="Auerbach J.A."/>
            <person name="Kautto E."/>
            <person name="Blachly J.S."/>
        </authorList>
    </citation>
    <scope>NUCLEOTIDE SEQUENCE [LARGE SCALE GENOMIC DNA]</scope>
    <source>
        <strain evidence="2">B95-8</strain>
        <tissue evidence="2">Cell line</tissue>
    </source>
</reference>
<dbReference type="Proteomes" id="UP001266305">
    <property type="component" value="Unassembled WGS sequence"/>
</dbReference>
<organism evidence="2 3">
    <name type="scientific">Saguinus oedipus</name>
    <name type="common">Cotton-top tamarin</name>
    <name type="synonym">Oedipomidas oedipus</name>
    <dbReference type="NCBI Taxonomy" id="9490"/>
    <lineage>
        <taxon>Eukaryota</taxon>
        <taxon>Metazoa</taxon>
        <taxon>Chordata</taxon>
        <taxon>Craniata</taxon>
        <taxon>Vertebrata</taxon>
        <taxon>Euteleostomi</taxon>
        <taxon>Mammalia</taxon>
        <taxon>Eutheria</taxon>
        <taxon>Euarchontoglires</taxon>
        <taxon>Primates</taxon>
        <taxon>Haplorrhini</taxon>
        <taxon>Platyrrhini</taxon>
        <taxon>Cebidae</taxon>
        <taxon>Callitrichinae</taxon>
        <taxon>Saguinus</taxon>
    </lineage>
</organism>
<gene>
    <name evidence="2" type="ORF">P7K49_014799</name>
</gene>
<evidence type="ECO:0000313" key="2">
    <source>
        <dbReference type="EMBL" id="KAK2105285.1"/>
    </source>
</evidence>
<feature type="transmembrane region" description="Helical" evidence="1">
    <location>
        <begin position="48"/>
        <end position="74"/>
    </location>
</feature>
<name>A0ABQ9V890_SAGOE</name>
<accession>A0ABQ9V890</accession>
<proteinExistence type="predicted"/>
<keyword evidence="3" id="KW-1185">Reference proteome</keyword>
<evidence type="ECO:0000313" key="3">
    <source>
        <dbReference type="Proteomes" id="UP001266305"/>
    </source>
</evidence>